<organism evidence="2 3">
    <name type="scientific">Ceriporiopsis subvermispora (strain B)</name>
    <name type="common">White-rot fungus</name>
    <name type="synonym">Gelatoporia subvermispora</name>
    <dbReference type="NCBI Taxonomy" id="914234"/>
    <lineage>
        <taxon>Eukaryota</taxon>
        <taxon>Fungi</taxon>
        <taxon>Dikarya</taxon>
        <taxon>Basidiomycota</taxon>
        <taxon>Agaricomycotina</taxon>
        <taxon>Agaricomycetes</taxon>
        <taxon>Polyporales</taxon>
        <taxon>Gelatoporiaceae</taxon>
        <taxon>Gelatoporia</taxon>
    </lineage>
</organism>
<evidence type="ECO:0000313" key="3">
    <source>
        <dbReference type="Proteomes" id="UP000016930"/>
    </source>
</evidence>
<proteinExistence type="predicted"/>
<dbReference type="Proteomes" id="UP000016930">
    <property type="component" value="Unassembled WGS sequence"/>
</dbReference>
<gene>
    <name evidence="2" type="ORF">CERSUDRAFT_100863</name>
</gene>
<dbReference type="AlphaFoldDB" id="M2QYG5"/>
<dbReference type="OrthoDB" id="3250906at2759"/>
<protein>
    <submittedName>
        <fullName evidence="2">Uncharacterized protein</fullName>
    </submittedName>
</protein>
<dbReference type="STRING" id="914234.M2QYG5"/>
<sequence>MASSDTIVPPANTHKLQEDDLNLCSARRCRSVAPLPSSLVPITPVLARAASRRSSSDSRFPAPLSPPRQTRSLFFTSSARVGTFTAYKDENGLCTSKGKGSIGAEIVKGILSGGSFQHFDSKGRALTSAPSEQGSKRDVGALVDYAHSTIGLDLDYVFPFAAVPEDGHKIVDESPPPAVYGQEQGQPPVRHSTDTGDPPLIAQLRRIRERRLHSEFKISLETFFNRWNPET</sequence>
<name>M2QYG5_CERS8</name>
<evidence type="ECO:0000313" key="2">
    <source>
        <dbReference type="EMBL" id="EMD30947.1"/>
    </source>
</evidence>
<dbReference type="Gene3D" id="3.40.50.720">
    <property type="entry name" value="NAD(P)-binding Rossmann-like Domain"/>
    <property type="match status" value="1"/>
</dbReference>
<keyword evidence="3" id="KW-1185">Reference proteome</keyword>
<accession>M2QYG5</accession>
<reference evidence="2 3" key="1">
    <citation type="journal article" date="2012" name="Proc. Natl. Acad. Sci. U.S.A.">
        <title>Comparative genomics of Ceriporiopsis subvermispora and Phanerochaete chrysosporium provide insight into selective ligninolysis.</title>
        <authorList>
            <person name="Fernandez-Fueyo E."/>
            <person name="Ruiz-Duenas F.J."/>
            <person name="Ferreira P."/>
            <person name="Floudas D."/>
            <person name="Hibbett D.S."/>
            <person name="Canessa P."/>
            <person name="Larrondo L.F."/>
            <person name="James T.Y."/>
            <person name="Seelenfreund D."/>
            <person name="Lobos S."/>
            <person name="Polanco R."/>
            <person name="Tello M."/>
            <person name="Honda Y."/>
            <person name="Watanabe T."/>
            <person name="Watanabe T."/>
            <person name="Ryu J.S."/>
            <person name="Kubicek C.P."/>
            <person name="Schmoll M."/>
            <person name="Gaskell J."/>
            <person name="Hammel K.E."/>
            <person name="St John F.J."/>
            <person name="Vanden Wymelenberg A."/>
            <person name="Sabat G."/>
            <person name="Splinter BonDurant S."/>
            <person name="Syed K."/>
            <person name="Yadav J.S."/>
            <person name="Doddapaneni H."/>
            <person name="Subramanian V."/>
            <person name="Lavin J.L."/>
            <person name="Oguiza J.A."/>
            <person name="Perez G."/>
            <person name="Pisabarro A.G."/>
            <person name="Ramirez L."/>
            <person name="Santoyo F."/>
            <person name="Master E."/>
            <person name="Coutinho P.M."/>
            <person name="Henrissat B."/>
            <person name="Lombard V."/>
            <person name="Magnuson J.K."/>
            <person name="Kuees U."/>
            <person name="Hori C."/>
            <person name="Igarashi K."/>
            <person name="Samejima M."/>
            <person name="Held B.W."/>
            <person name="Barry K.W."/>
            <person name="LaButti K.M."/>
            <person name="Lapidus A."/>
            <person name="Lindquist E.A."/>
            <person name="Lucas S.M."/>
            <person name="Riley R."/>
            <person name="Salamov A.A."/>
            <person name="Hoffmeister D."/>
            <person name="Schwenk D."/>
            <person name="Hadar Y."/>
            <person name="Yarden O."/>
            <person name="de Vries R.P."/>
            <person name="Wiebenga A."/>
            <person name="Stenlid J."/>
            <person name="Eastwood D."/>
            <person name="Grigoriev I.V."/>
            <person name="Berka R.M."/>
            <person name="Blanchette R.A."/>
            <person name="Kersten P."/>
            <person name="Martinez A.T."/>
            <person name="Vicuna R."/>
            <person name="Cullen D."/>
        </authorList>
    </citation>
    <scope>NUCLEOTIDE SEQUENCE [LARGE SCALE GENOMIC DNA]</scope>
    <source>
        <strain evidence="2 3">B</strain>
    </source>
</reference>
<dbReference type="EMBL" id="KB445828">
    <property type="protein sequence ID" value="EMD30947.1"/>
    <property type="molecule type" value="Genomic_DNA"/>
</dbReference>
<dbReference type="HOGENOM" id="CLU_1199669_0_0_1"/>
<evidence type="ECO:0000256" key="1">
    <source>
        <dbReference type="SAM" id="MobiDB-lite"/>
    </source>
</evidence>
<feature type="region of interest" description="Disordered" evidence="1">
    <location>
        <begin position="169"/>
        <end position="198"/>
    </location>
</feature>